<proteinExistence type="predicted"/>
<name>A0A211ZSF6_9PROT</name>
<evidence type="ECO:0000313" key="3">
    <source>
        <dbReference type="Proteomes" id="UP000196655"/>
    </source>
</evidence>
<dbReference type="EMBL" id="NHON01000008">
    <property type="protein sequence ID" value="OWJ68007.1"/>
    <property type="molecule type" value="Genomic_DNA"/>
</dbReference>
<dbReference type="Pfam" id="PF07362">
    <property type="entry name" value="CcdA"/>
    <property type="match status" value="1"/>
</dbReference>
<accession>A0A211ZSF6</accession>
<sequence>MRISCAHIMLMALIEEKRTPRRATNLSLSAEATRRARDYGLNISRIAEDAIVDAVRRHEGELWKQENAEAIRSYNEWVAEEGLPFAKFRQF</sequence>
<evidence type="ECO:0008006" key="4">
    <source>
        <dbReference type="Google" id="ProtNLM"/>
    </source>
</evidence>
<reference evidence="3" key="1">
    <citation type="submission" date="2017-05" db="EMBL/GenBank/DDBJ databases">
        <authorList>
            <person name="Macchi M."/>
            <person name="Festa S."/>
            <person name="Coppotelli B.M."/>
            <person name="Morelli I.S."/>
        </authorList>
    </citation>
    <scope>NUCLEOTIDE SEQUENCE [LARGE SCALE GENOMIC DNA]</scope>
    <source>
        <strain evidence="3">I</strain>
    </source>
</reference>
<dbReference type="OrthoDB" id="7191115at2"/>
<evidence type="ECO:0000313" key="2">
    <source>
        <dbReference type="EMBL" id="OWJ68007.1"/>
    </source>
</evidence>
<dbReference type="Proteomes" id="UP000196655">
    <property type="component" value="Unassembled WGS sequence"/>
</dbReference>
<gene>
    <name evidence="2" type="ORF">BWR60_06065</name>
</gene>
<dbReference type="InterPro" id="IPR009956">
    <property type="entry name" value="Post-segregation_anti-tox_CcdA"/>
</dbReference>
<dbReference type="AlphaFoldDB" id="A0A211ZSF6"/>
<dbReference type="STRING" id="1122125.GCA_000423185_05816"/>
<keyword evidence="1" id="KW-1277">Toxin-antitoxin system</keyword>
<comment type="caution">
    <text evidence="2">The sequence shown here is derived from an EMBL/GenBank/DDBJ whole genome shotgun (WGS) entry which is preliminary data.</text>
</comment>
<keyword evidence="3" id="KW-1185">Reference proteome</keyword>
<organism evidence="2 3">
    <name type="scientific">Inquilinus limosus</name>
    <dbReference type="NCBI Taxonomy" id="171674"/>
    <lineage>
        <taxon>Bacteria</taxon>
        <taxon>Pseudomonadati</taxon>
        <taxon>Pseudomonadota</taxon>
        <taxon>Alphaproteobacteria</taxon>
        <taxon>Rhodospirillales</taxon>
        <taxon>Rhodospirillaceae</taxon>
        <taxon>Inquilinus</taxon>
    </lineage>
</organism>
<evidence type="ECO:0000256" key="1">
    <source>
        <dbReference type="ARBA" id="ARBA00022649"/>
    </source>
</evidence>
<protein>
    <recommendedName>
        <fullName evidence="4">Post-segregation antitoxin CcdA</fullName>
    </recommendedName>
</protein>